<protein>
    <submittedName>
        <fullName evidence="1">Uncharacterized protein</fullName>
    </submittedName>
</protein>
<evidence type="ECO:0000313" key="2">
    <source>
        <dbReference type="Proteomes" id="UP000273854"/>
    </source>
</evidence>
<dbReference type="RefSeq" id="WP_122206329.1">
    <property type="nucleotide sequence ID" value="NZ_RBTP01000002.1"/>
</dbReference>
<comment type="caution">
    <text evidence="1">The sequence shown here is derived from an EMBL/GenBank/DDBJ whole genome shotgun (WGS) entry which is preliminary data.</text>
</comment>
<dbReference type="Proteomes" id="UP000273854">
    <property type="component" value="Unassembled WGS sequence"/>
</dbReference>
<accession>A0A3M5PN51</accession>
<sequence length="270" mass="29906">MTPSISEFSYGYAVTNEVVKLLGTSIAAAPQFPTLYAEGQAGGGYDVKIVGGSPVFLQFKLSHRMVRSNCKEYDLMGGPYYRWHLHSLQRSDQHNLLLDLESKGNLVVYTAPMFDESAELNSYFLHDGVLDNSAAFLPSDIGPLPDEKDHYMVFNRAGLVHRCSEDPVPAKFQTLSRFLQGQLNKPKPQSLEAGGVIKLGDQIVEAVKVAKSRRSQDSGSRPSEIDTEELSKVIRARPSLVTLSLISRTVLDSELLVINPQWQRTPKLSP</sequence>
<reference evidence="1 2" key="1">
    <citation type="submission" date="2018-08" db="EMBL/GenBank/DDBJ databases">
        <title>Recombination of ecologically and evolutionarily significant loci maintains genetic cohesion in the Pseudomonas syringae species complex.</title>
        <authorList>
            <person name="Dillon M."/>
            <person name="Thakur S."/>
            <person name="Almeida R.N.D."/>
            <person name="Weir B.S."/>
            <person name="Guttman D.S."/>
        </authorList>
    </citation>
    <scope>NUCLEOTIDE SEQUENCE [LARGE SCALE GENOMIC DNA]</scope>
    <source>
        <strain evidence="1 2">ICMP 19473</strain>
    </source>
</reference>
<dbReference type="AlphaFoldDB" id="A0A3M5PN51"/>
<name>A0A3M5PN51_PSEVI</name>
<gene>
    <name evidence="1" type="ORF">ALP40_01231</name>
</gene>
<proteinExistence type="predicted"/>
<dbReference type="OrthoDB" id="6809238at2"/>
<organism evidence="1 2">
    <name type="scientific">Pseudomonas viridiflava</name>
    <name type="common">Phytomonas viridiflava</name>
    <dbReference type="NCBI Taxonomy" id="33069"/>
    <lineage>
        <taxon>Bacteria</taxon>
        <taxon>Pseudomonadati</taxon>
        <taxon>Pseudomonadota</taxon>
        <taxon>Gammaproteobacteria</taxon>
        <taxon>Pseudomonadales</taxon>
        <taxon>Pseudomonadaceae</taxon>
        <taxon>Pseudomonas</taxon>
    </lineage>
</organism>
<evidence type="ECO:0000313" key="1">
    <source>
        <dbReference type="EMBL" id="RMT85486.1"/>
    </source>
</evidence>
<dbReference type="EMBL" id="RBTP01000002">
    <property type="protein sequence ID" value="RMT85486.1"/>
    <property type="molecule type" value="Genomic_DNA"/>
</dbReference>